<accession>A0ABW5SPP5</accession>
<protein>
    <submittedName>
        <fullName evidence="1">Uncharacterized protein</fullName>
    </submittedName>
</protein>
<sequence>MSHSAVLVKKQVSVPRKYKFKKKSKVLVRKGCGLKVINHPEDCACHKPVSKQRFDRDRCFEIVKGVKPLIQLRLAGLNTNLNFELLRNEGKPVIIEVVSGEKIEKIRGTLCQIGTNYVDIQKADGKVVTILQDSIHKIDWPKGKRRIKHVHHHDDDFDFDGEYYGDETDDYEE</sequence>
<organism evidence="1 2">
    <name type="scientific">Paenibacillus shunpengii</name>
    <dbReference type="NCBI Taxonomy" id="2054424"/>
    <lineage>
        <taxon>Bacteria</taxon>
        <taxon>Bacillati</taxon>
        <taxon>Bacillota</taxon>
        <taxon>Bacilli</taxon>
        <taxon>Bacillales</taxon>
        <taxon>Paenibacillaceae</taxon>
        <taxon>Paenibacillus</taxon>
    </lineage>
</organism>
<comment type="caution">
    <text evidence="1">The sequence shown here is derived from an EMBL/GenBank/DDBJ whole genome shotgun (WGS) entry which is preliminary data.</text>
</comment>
<proteinExistence type="predicted"/>
<evidence type="ECO:0000313" key="1">
    <source>
        <dbReference type="EMBL" id="MFD2700580.1"/>
    </source>
</evidence>
<gene>
    <name evidence="1" type="ORF">ACFSVM_08860</name>
</gene>
<dbReference type="RefSeq" id="WP_379261525.1">
    <property type="nucleotide sequence ID" value="NZ_JBHUMJ010000002.1"/>
</dbReference>
<dbReference type="Proteomes" id="UP001597540">
    <property type="component" value="Unassembled WGS sequence"/>
</dbReference>
<dbReference type="EMBL" id="JBHUMJ010000002">
    <property type="protein sequence ID" value="MFD2700580.1"/>
    <property type="molecule type" value="Genomic_DNA"/>
</dbReference>
<reference evidence="2" key="1">
    <citation type="journal article" date="2019" name="Int. J. Syst. Evol. Microbiol.">
        <title>The Global Catalogue of Microorganisms (GCM) 10K type strain sequencing project: providing services to taxonomists for standard genome sequencing and annotation.</title>
        <authorList>
            <consortium name="The Broad Institute Genomics Platform"/>
            <consortium name="The Broad Institute Genome Sequencing Center for Infectious Disease"/>
            <person name="Wu L."/>
            <person name="Ma J."/>
        </authorList>
    </citation>
    <scope>NUCLEOTIDE SEQUENCE [LARGE SCALE GENOMIC DNA]</scope>
    <source>
        <strain evidence="2">KCTC 33849</strain>
    </source>
</reference>
<evidence type="ECO:0000313" key="2">
    <source>
        <dbReference type="Proteomes" id="UP001597540"/>
    </source>
</evidence>
<name>A0ABW5SPP5_9BACL</name>
<keyword evidence="2" id="KW-1185">Reference proteome</keyword>